<organism evidence="2">
    <name type="scientific">marine sediment metagenome</name>
    <dbReference type="NCBI Taxonomy" id="412755"/>
    <lineage>
        <taxon>unclassified sequences</taxon>
        <taxon>metagenomes</taxon>
        <taxon>ecological metagenomes</taxon>
    </lineage>
</organism>
<evidence type="ECO:0000313" key="2">
    <source>
        <dbReference type="EMBL" id="KKL91444.1"/>
    </source>
</evidence>
<comment type="caution">
    <text evidence="2">The sequence shown here is derived from an EMBL/GenBank/DDBJ whole genome shotgun (WGS) entry which is preliminary data.</text>
</comment>
<protein>
    <submittedName>
        <fullName evidence="2">Uncharacterized protein</fullName>
    </submittedName>
</protein>
<proteinExistence type="predicted"/>
<dbReference type="AlphaFoldDB" id="A0A0F9FYF3"/>
<feature type="compositionally biased region" description="Basic and acidic residues" evidence="1">
    <location>
        <begin position="28"/>
        <end position="40"/>
    </location>
</feature>
<reference evidence="2" key="1">
    <citation type="journal article" date="2015" name="Nature">
        <title>Complex archaea that bridge the gap between prokaryotes and eukaryotes.</title>
        <authorList>
            <person name="Spang A."/>
            <person name="Saw J.H."/>
            <person name="Jorgensen S.L."/>
            <person name="Zaremba-Niedzwiedzka K."/>
            <person name="Martijn J."/>
            <person name="Lind A.E."/>
            <person name="van Eijk R."/>
            <person name="Schleper C."/>
            <person name="Guy L."/>
            <person name="Ettema T.J."/>
        </authorList>
    </citation>
    <scope>NUCLEOTIDE SEQUENCE</scope>
</reference>
<gene>
    <name evidence="2" type="ORF">LCGC14_1894650</name>
</gene>
<dbReference type="EMBL" id="LAZR01019728">
    <property type="protein sequence ID" value="KKL91444.1"/>
    <property type="molecule type" value="Genomic_DNA"/>
</dbReference>
<name>A0A0F9FYF3_9ZZZZ</name>
<feature type="region of interest" description="Disordered" evidence="1">
    <location>
        <begin position="18"/>
        <end position="40"/>
    </location>
</feature>
<accession>A0A0F9FYF3</accession>
<sequence>MPAVSKKQRRFMEVELAKKRAGRKTKTKMTEKQLREFAKK</sequence>
<evidence type="ECO:0000256" key="1">
    <source>
        <dbReference type="SAM" id="MobiDB-lite"/>
    </source>
</evidence>